<feature type="non-terminal residue" evidence="2">
    <location>
        <position position="1"/>
    </location>
</feature>
<feature type="non-terminal residue" evidence="2">
    <location>
        <position position="141"/>
    </location>
</feature>
<dbReference type="Proteomes" id="UP001057375">
    <property type="component" value="Unassembled WGS sequence"/>
</dbReference>
<organism evidence="2 3">
    <name type="scientific">Aduncisulcus paluster</name>
    <dbReference type="NCBI Taxonomy" id="2918883"/>
    <lineage>
        <taxon>Eukaryota</taxon>
        <taxon>Metamonada</taxon>
        <taxon>Carpediemonas-like organisms</taxon>
        <taxon>Aduncisulcus</taxon>
    </lineage>
</organism>
<comment type="caution">
    <text evidence="2">The sequence shown here is derived from an EMBL/GenBank/DDBJ whole genome shotgun (WGS) entry which is preliminary data.</text>
</comment>
<evidence type="ECO:0000256" key="1">
    <source>
        <dbReference type="SAM" id="MobiDB-lite"/>
    </source>
</evidence>
<evidence type="ECO:0000313" key="3">
    <source>
        <dbReference type="Proteomes" id="UP001057375"/>
    </source>
</evidence>
<evidence type="ECO:0000313" key="2">
    <source>
        <dbReference type="EMBL" id="GKT37557.1"/>
    </source>
</evidence>
<reference evidence="2" key="1">
    <citation type="submission" date="2022-03" db="EMBL/GenBank/DDBJ databases">
        <title>Draft genome sequence of Aduncisulcus paluster, a free-living microaerophilic Fornicata.</title>
        <authorList>
            <person name="Yuyama I."/>
            <person name="Kume K."/>
            <person name="Tamura T."/>
            <person name="Inagaki Y."/>
            <person name="Hashimoto T."/>
        </authorList>
    </citation>
    <scope>NUCLEOTIDE SEQUENCE</scope>
    <source>
        <strain evidence="2">NY0171</strain>
    </source>
</reference>
<name>A0ABQ5KYR3_9EUKA</name>
<feature type="region of interest" description="Disordered" evidence="1">
    <location>
        <begin position="27"/>
        <end position="141"/>
    </location>
</feature>
<feature type="compositionally biased region" description="Basic residues" evidence="1">
    <location>
        <begin position="104"/>
        <end position="125"/>
    </location>
</feature>
<feature type="compositionally biased region" description="Basic and acidic residues" evidence="1">
    <location>
        <begin position="126"/>
        <end position="141"/>
    </location>
</feature>
<dbReference type="EMBL" id="BQXS01004803">
    <property type="protein sequence ID" value="GKT37557.1"/>
    <property type="molecule type" value="Genomic_DNA"/>
</dbReference>
<gene>
    <name evidence="2" type="ORF">ADUPG1_003495</name>
</gene>
<proteinExistence type="predicted"/>
<feature type="compositionally biased region" description="Basic and acidic residues" evidence="1">
    <location>
        <begin position="85"/>
        <end position="103"/>
    </location>
</feature>
<sequence length="141" mass="15944">PSQLEAAGIDLLMFDIESGITTTPIPIAEEVEDRSPGSLVHVVTDTDMNNTGRSKEGDEEVHSLTDGLPYLSDEESMDPTSKTPAHQDERVTDDGPNDDGEKEKRKKRRKKKKEKEKRRKRRRREKTVTDETEHEANTDGT</sequence>
<accession>A0ABQ5KYR3</accession>
<keyword evidence="3" id="KW-1185">Reference proteome</keyword>
<protein>
    <submittedName>
        <fullName evidence="2">Uncharacterized protein</fullName>
    </submittedName>
</protein>
<feature type="compositionally biased region" description="Basic and acidic residues" evidence="1">
    <location>
        <begin position="53"/>
        <end position="63"/>
    </location>
</feature>